<keyword evidence="5" id="KW-0106">Calcium</keyword>
<dbReference type="SUPFAM" id="SSF47473">
    <property type="entry name" value="EF-hand"/>
    <property type="match status" value="1"/>
</dbReference>
<keyword evidence="4" id="KW-0378">Hydrolase</keyword>
<dbReference type="Gene3D" id="1.10.238.10">
    <property type="entry name" value="EF-hand"/>
    <property type="match status" value="1"/>
</dbReference>
<evidence type="ECO:0000256" key="4">
    <source>
        <dbReference type="ARBA" id="ARBA00022801"/>
    </source>
</evidence>
<dbReference type="InterPro" id="IPR011992">
    <property type="entry name" value="EF-hand-dom_pair"/>
</dbReference>
<feature type="domain" description="EF-hand" evidence="9">
    <location>
        <begin position="57"/>
        <end position="92"/>
    </location>
</feature>
<dbReference type="EC" id="3.5.1.19" evidence="7"/>
<evidence type="ECO:0000256" key="2">
    <source>
        <dbReference type="ARBA" id="ARBA00022642"/>
    </source>
</evidence>
<reference evidence="10 11" key="1">
    <citation type="submission" date="2024-08" db="EMBL/GenBank/DDBJ databases">
        <authorList>
            <person name="Cucini C."/>
            <person name="Frati F."/>
        </authorList>
    </citation>
    <scope>NUCLEOTIDE SEQUENCE [LARGE SCALE GENOMIC DNA]</scope>
</reference>
<dbReference type="SUPFAM" id="SSF52499">
    <property type="entry name" value="Isochorismatase-like hydrolases"/>
    <property type="match status" value="1"/>
</dbReference>
<dbReference type="EMBL" id="CAXLJM020000161">
    <property type="protein sequence ID" value="CAL8144769.1"/>
    <property type="molecule type" value="Genomic_DNA"/>
</dbReference>
<organism evidence="10 11">
    <name type="scientific">Orchesella dallaii</name>
    <dbReference type="NCBI Taxonomy" id="48710"/>
    <lineage>
        <taxon>Eukaryota</taxon>
        <taxon>Metazoa</taxon>
        <taxon>Ecdysozoa</taxon>
        <taxon>Arthropoda</taxon>
        <taxon>Hexapoda</taxon>
        <taxon>Collembola</taxon>
        <taxon>Entomobryomorpha</taxon>
        <taxon>Entomobryoidea</taxon>
        <taxon>Orchesellidae</taxon>
        <taxon>Orchesellinae</taxon>
        <taxon>Orchesella</taxon>
    </lineage>
</organism>
<dbReference type="Pfam" id="PF00857">
    <property type="entry name" value="Isochorismatase"/>
    <property type="match status" value="1"/>
</dbReference>
<dbReference type="SMART" id="SM00054">
    <property type="entry name" value="EFh"/>
    <property type="match status" value="2"/>
</dbReference>
<feature type="domain" description="EF-hand" evidence="9">
    <location>
        <begin position="14"/>
        <end position="49"/>
    </location>
</feature>
<dbReference type="InterPro" id="IPR018247">
    <property type="entry name" value="EF_Hand_1_Ca_BS"/>
</dbReference>
<evidence type="ECO:0000256" key="1">
    <source>
        <dbReference type="ARBA" id="ARBA00006336"/>
    </source>
</evidence>
<proteinExistence type="inferred from homology"/>
<comment type="similarity">
    <text evidence="1">Belongs to the isochorismatase family.</text>
</comment>
<dbReference type="PROSITE" id="PS50222">
    <property type="entry name" value="EF_HAND_2"/>
    <property type="match status" value="2"/>
</dbReference>
<dbReference type="Gene3D" id="3.40.50.850">
    <property type="entry name" value="Isochorismatase-like"/>
    <property type="match status" value="1"/>
</dbReference>
<dbReference type="PANTHER" id="PTHR11080:SF2">
    <property type="entry name" value="LD05707P"/>
    <property type="match status" value="1"/>
</dbReference>
<dbReference type="InterPro" id="IPR000868">
    <property type="entry name" value="Isochorismatase-like_dom"/>
</dbReference>
<keyword evidence="2" id="KW-0662">Pyridine nucleotide biosynthesis</keyword>
<dbReference type="CDD" id="cd01011">
    <property type="entry name" value="nicotinamidase"/>
    <property type="match status" value="1"/>
</dbReference>
<dbReference type="Pfam" id="PF13499">
    <property type="entry name" value="EF-hand_7"/>
    <property type="match status" value="1"/>
</dbReference>
<gene>
    <name evidence="10" type="ORF">ODALV1_LOCUS30292</name>
</gene>
<evidence type="ECO:0000256" key="8">
    <source>
        <dbReference type="ARBA" id="ARBA00043224"/>
    </source>
</evidence>
<name>A0ABP1S6B4_9HEXA</name>
<accession>A0ABP1S6B4</accession>
<sequence>MCKCLCSCCMDKSEYWKSAAETLKKFDKNRDDGLDFKEFSQLCRALFKNSENSSYPVKEDALKTMFHVFDRDSNGVIDQKEFDKCYNGWIKKILSPVSALVVVDVQNDFISGSLALKNSPAKQDGAEVIGPINRMLNDVTFNKVFYSMDWHPENHISFVENVHLWKLDKSCDIQDPKEARVFDVVIFEGPNQTIIEQKLWPKHCVQDTWGAQLHEELKVIPEAVMIKKGTSPDKDSYSALFDNTKKAPTDLVKFLEANEITDVYVCGLATDVCVGATIKDALLLGYRTVFVEEASRGITLEGITGTKRDISQHQAVIVKTNEVKNMVNGIDRRPELGLKLAMTIEIQRRNKKKVK</sequence>
<dbReference type="PROSITE" id="PS00018">
    <property type="entry name" value="EF_HAND_1"/>
    <property type="match status" value="1"/>
</dbReference>
<keyword evidence="11" id="KW-1185">Reference proteome</keyword>
<evidence type="ECO:0000259" key="9">
    <source>
        <dbReference type="PROSITE" id="PS50222"/>
    </source>
</evidence>
<comment type="pathway">
    <text evidence="6">Cofactor biosynthesis; nicotinate biosynthesis; nicotinate from nicotinamide: step 1/1.</text>
</comment>
<evidence type="ECO:0000313" key="10">
    <source>
        <dbReference type="EMBL" id="CAL8144769.1"/>
    </source>
</evidence>
<dbReference type="PANTHER" id="PTHR11080">
    <property type="entry name" value="PYRAZINAMIDASE/NICOTINAMIDASE"/>
    <property type="match status" value="1"/>
</dbReference>
<dbReference type="InterPro" id="IPR036380">
    <property type="entry name" value="Isochorismatase-like_sf"/>
</dbReference>
<evidence type="ECO:0000256" key="6">
    <source>
        <dbReference type="ARBA" id="ARBA00037900"/>
    </source>
</evidence>
<evidence type="ECO:0000313" key="11">
    <source>
        <dbReference type="Proteomes" id="UP001642540"/>
    </source>
</evidence>
<evidence type="ECO:0000256" key="7">
    <source>
        <dbReference type="ARBA" id="ARBA00039017"/>
    </source>
</evidence>
<evidence type="ECO:0000256" key="5">
    <source>
        <dbReference type="ARBA" id="ARBA00022837"/>
    </source>
</evidence>
<evidence type="ECO:0000256" key="3">
    <source>
        <dbReference type="ARBA" id="ARBA00022723"/>
    </source>
</evidence>
<dbReference type="CDD" id="cd00051">
    <property type="entry name" value="EFh"/>
    <property type="match status" value="1"/>
</dbReference>
<dbReference type="Proteomes" id="UP001642540">
    <property type="component" value="Unassembled WGS sequence"/>
</dbReference>
<protein>
    <recommendedName>
        <fullName evidence="7">nicotinamidase</fullName>
        <ecNumber evidence="7">3.5.1.19</ecNumber>
    </recommendedName>
    <alternativeName>
        <fullName evidence="8">Nicotinamide deamidase</fullName>
    </alternativeName>
</protein>
<dbReference type="InterPro" id="IPR002048">
    <property type="entry name" value="EF_hand_dom"/>
</dbReference>
<comment type="caution">
    <text evidence="10">The sequence shown here is derived from an EMBL/GenBank/DDBJ whole genome shotgun (WGS) entry which is preliminary data.</text>
</comment>
<keyword evidence="3" id="KW-0479">Metal-binding</keyword>
<dbReference type="InterPro" id="IPR052347">
    <property type="entry name" value="Isochorismatase_Nicotinamidase"/>
</dbReference>